<feature type="domain" description="HTH araC/xylS-type" evidence="5">
    <location>
        <begin position="182"/>
        <end position="279"/>
    </location>
</feature>
<dbReference type="InterPro" id="IPR014710">
    <property type="entry name" value="RmlC-like_jellyroll"/>
</dbReference>
<dbReference type="Gene3D" id="1.10.10.60">
    <property type="entry name" value="Homeodomain-like"/>
    <property type="match status" value="2"/>
</dbReference>
<evidence type="ECO:0000256" key="3">
    <source>
        <dbReference type="ARBA" id="ARBA00023159"/>
    </source>
</evidence>
<dbReference type="PANTHER" id="PTHR46796">
    <property type="entry name" value="HTH-TYPE TRANSCRIPTIONAL ACTIVATOR RHAS-RELATED"/>
    <property type="match status" value="1"/>
</dbReference>
<evidence type="ECO:0000259" key="5">
    <source>
        <dbReference type="PROSITE" id="PS01124"/>
    </source>
</evidence>
<keyword evidence="3" id="KW-0010">Activator</keyword>
<dbReference type="EMBL" id="CP046400">
    <property type="protein sequence ID" value="QGY39982.1"/>
    <property type="molecule type" value="Genomic_DNA"/>
</dbReference>
<organism evidence="6 7">
    <name type="scientific">Pseudodesulfovibrio cashew</name>
    <dbReference type="NCBI Taxonomy" id="2678688"/>
    <lineage>
        <taxon>Bacteria</taxon>
        <taxon>Pseudomonadati</taxon>
        <taxon>Thermodesulfobacteriota</taxon>
        <taxon>Desulfovibrionia</taxon>
        <taxon>Desulfovibrionales</taxon>
        <taxon>Desulfovibrionaceae</taxon>
    </lineage>
</organism>
<evidence type="ECO:0000313" key="7">
    <source>
        <dbReference type="Proteomes" id="UP000428328"/>
    </source>
</evidence>
<dbReference type="InterPro" id="IPR009057">
    <property type="entry name" value="Homeodomain-like_sf"/>
</dbReference>
<dbReference type="KEGG" id="psel:GM415_07530"/>
<accession>A0A6I6JI63</accession>
<evidence type="ECO:0000313" key="6">
    <source>
        <dbReference type="EMBL" id="QGY39982.1"/>
    </source>
</evidence>
<keyword evidence="7" id="KW-1185">Reference proteome</keyword>
<dbReference type="SUPFAM" id="SSF46689">
    <property type="entry name" value="Homeodomain-like"/>
    <property type="match status" value="2"/>
</dbReference>
<dbReference type="InterPro" id="IPR018062">
    <property type="entry name" value="HTH_AraC-typ_CS"/>
</dbReference>
<dbReference type="InterPro" id="IPR037923">
    <property type="entry name" value="HTH-like"/>
</dbReference>
<dbReference type="PROSITE" id="PS01124">
    <property type="entry name" value="HTH_ARAC_FAMILY_2"/>
    <property type="match status" value="1"/>
</dbReference>
<proteinExistence type="predicted"/>
<dbReference type="SMART" id="SM00342">
    <property type="entry name" value="HTH_ARAC"/>
    <property type="match status" value="1"/>
</dbReference>
<dbReference type="Pfam" id="PF02311">
    <property type="entry name" value="AraC_binding"/>
    <property type="match status" value="1"/>
</dbReference>
<dbReference type="Pfam" id="PF12833">
    <property type="entry name" value="HTH_18"/>
    <property type="match status" value="1"/>
</dbReference>
<gene>
    <name evidence="6" type="ORF">GM415_07530</name>
</gene>
<evidence type="ECO:0000256" key="2">
    <source>
        <dbReference type="ARBA" id="ARBA00023125"/>
    </source>
</evidence>
<dbReference type="SUPFAM" id="SSF51215">
    <property type="entry name" value="Regulatory protein AraC"/>
    <property type="match status" value="1"/>
</dbReference>
<evidence type="ECO:0000256" key="4">
    <source>
        <dbReference type="ARBA" id="ARBA00023163"/>
    </source>
</evidence>
<keyword evidence="1" id="KW-0805">Transcription regulation</keyword>
<dbReference type="InterPro" id="IPR020449">
    <property type="entry name" value="Tscrpt_reg_AraC-type_HTH"/>
</dbReference>
<protein>
    <submittedName>
        <fullName evidence="6">Helix-turn-helix domain-containing protein</fullName>
    </submittedName>
</protein>
<dbReference type="PANTHER" id="PTHR46796:SF2">
    <property type="entry name" value="TRANSCRIPTIONAL REGULATORY PROTEIN"/>
    <property type="match status" value="1"/>
</dbReference>
<dbReference type="AlphaFoldDB" id="A0A6I6JI63"/>
<dbReference type="RefSeq" id="WP_158947206.1">
    <property type="nucleotide sequence ID" value="NZ_CP046400.1"/>
</dbReference>
<dbReference type="PRINTS" id="PR00032">
    <property type="entry name" value="HTHARAC"/>
</dbReference>
<dbReference type="InterPro" id="IPR050204">
    <property type="entry name" value="AraC_XylS_family_regulators"/>
</dbReference>
<dbReference type="GO" id="GO:0003700">
    <property type="term" value="F:DNA-binding transcription factor activity"/>
    <property type="evidence" value="ECO:0007669"/>
    <property type="project" value="InterPro"/>
</dbReference>
<dbReference type="GO" id="GO:0043565">
    <property type="term" value="F:sequence-specific DNA binding"/>
    <property type="evidence" value="ECO:0007669"/>
    <property type="project" value="InterPro"/>
</dbReference>
<dbReference type="Gene3D" id="2.60.120.10">
    <property type="entry name" value="Jelly Rolls"/>
    <property type="match status" value="1"/>
</dbReference>
<evidence type="ECO:0000256" key="1">
    <source>
        <dbReference type="ARBA" id="ARBA00023015"/>
    </source>
</evidence>
<dbReference type="InterPro" id="IPR003313">
    <property type="entry name" value="AraC-bd"/>
</dbReference>
<dbReference type="PROSITE" id="PS00041">
    <property type="entry name" value="HTH_ARAC_FAMILY_1"/>
    <property type="match status" value="1"/>
</dbReference>
<dbReference type="Proteomes" id="UP000428328">
    <property type="component" value="Chromosome"/>
</dbReference>
<keyword evidence="4" id="KW-0804">Transcription</keyword>
<keyword evidence="2" id="KW-0238">DNA-binding</keyword>
<reference evidence="6 7" key="1">
    <citation type="submission" date="2019-11" db="EMBL/GenBank/DDBJ databases">
        <authorList>
            <person name="Zheng R.K."/>
            <person name="Sun C.M."/>
        </authorList>
    </citation>
    <scope>NUCLEOTIDE SEQUENCE [LARGE SCALE GENOMIC DNA]</scope>
    <source>
        <strain evidence="6 7">SRB007</strain>
    </source>
</reference>
<name>A0A6I6JI63_9BACT</name>
<sequence>MSKTQDSNDVRFWRDPDLPGVEFRYSSYNDEAFRKHTHPAYSIGLIEGGSTVFLLDGAEHAARAGQIALIGPGAVHACNPDSDQGLTYRMFYVDAEQLENVGTEVFGRRVTAPAFPDPVVDDPDLTATWLALFNAVAEGAGRLEKESLLFQALADLLLRHALLEPPKQEEKGDPTNADLAVQLAAVHLSAQLSEKVSLDELAERAHLSRYHLLRVFRERTGLPPHAYQTQLRVDMGKRLLAAGRSISEAAAEAGFVDQSHFTRVFKQHTGATPKQYQQAEETGN</sequence>
<dbReference type="InterPro" id="IPR018060">
    <property type="entry name" value="HTH_AraC"/>
</dbReference>